<evidence type="ECO:0000256" key="1">
    <source>
        <dbReference type="ARBA" id="ARBA00006762"/>
    </source>
</evidence>
<dbReference type="VEuPathDB" id="MicrosporidiaDB:VICG_01327"/>
<dbReference type="InterPro" id="IPR016901">
    <property type="entry name" value="APC10/Doc1"/>
</dbReference>
<name>L2GM44_VITCO</name>
<dbReference type="SMART" id="SM01337">
    <property type="entry name" value="APC10"/>
    <property type="match status" value="1"/>
</dbReference>
<evidence type="ECO:0000313" key="7">
    <source>
        <dbReference type="EMBL" id="ELA41694.1"/>
    </source>
</evidence>
<sequence length="131" mass="14961">MEIVLSSAKRGYGLKELLSDNRDEFWSTDDSLPHSITISFLRKTYVHSLGFILSYALDESYTPENLIIHFNKQAIKQCFSEPEGEKTVLIDSFVFDIHIVIIGNHSDGKDSHVRGLNVKTSPTEEIRYNIK</sequence>
<dbReference type="InterPro" id="IPR008979">
    <property type="entry name" value="Galactose-bd-like_sf"/>
</dbReference>
<dbReference type="GO" id="GO:0005680">
    <property type="term" value="C:anaphase-promoting complex"/>
    <property type="evidence" value="ECO:0007669"/>
    <property type="project" value="InterPro"/>
</dbReference>
<evidence type="ECO:0000256" key="3">
    <source>
        <dbReference type="ARBA" id="ARBA00022776"/>
    </source>
</evidence>
<keyword evidence="4" id="KW-0833">Ubl conjugation pathway</keyword>
<dbReference type="Pfam" id="PF03256">
    <property type="entry name" value="ANAPC10"/>
    <property type="match status" value="1"/>
</dbReference>
<dbReference type="AlphaFoldDB" id="L2GM44"/>
<dbReference type="Proteomes" id="UP000011082">
    <property type="component" value="Unassembled WGS sequence"/>
</dbReference>
<dbReference type="FunCoup" id="L2GM44">
    <property type="interactions" value="117"/>
</dbReference>
<dbReference type="PANTHER" id="PTHR12936:SF0">
    <property type="entry name" value="ANAPHASE-PROMOTING COMPLEX SUBUNIT 10"/>
    <property type="match status" value="1"/>
</dbReference>
<keyword evidence="3" id="KW-0498">Mitosis</keyword>
<dbReference type="STRING" id="993615.L2GM44"/>
<dbReference type="OMA" id="FITIEFP"/>
<evidence type="ECO:0000313" key="8">
    <source>
        <dbReference type="Proteomes" id="UP000011082"/>
    </source>
</evidence>
<dbReference type="EMBL" id="JH370140">
    <property type="protein sequence ID" value="ELA41694.1"/>
    <property type="molecule type" value="Genomic_DNA"/>
</dbReference>
<dbReference type="Gene3D" id="2.60.120.260">
    <property type="entry name" value="Galactose-binding domain-like"/>
    <property type="match status" value="1"/>
</dbReference>
<evidence type="ECO:0000256" key="5">
    <source>
        <dbReference type="ARBA" id="ARBA00023306"/>
    </source>
</evidence>
<dbReference type="SUPFAM" id="SSF49785">
    <property type="entry name" value="Galactose-binding domain-like"/>
    <property type="match status" value="1"/>
</dbReference>
<protein>
    <recommendedName>
        <fullName evidence="6">DOC domain-containing protein</fullName>
    </recommendedName>
</protein>
<keyword evidence="5" id="KW-0131">Cell cycle</keyword>
<dbReference type="GO" id="GO:0070979">
    <property type="term" value="P:protein K11-linked ubiquitination"/>
    <property type="evidence" value="ECO:0007669"/>
    <property type="project" value="TreeGrafter"/>
</dbReference>
<dbReference type="OrthoDB" id="24948at2759"/>
<reference evidence="8" key="1">
    <citation type="submission" date="2011-05" db="EMBL/GenBank/DDBJ databases">
        <title>The genome sequence of Vittaforma corneae strain ATCC 50505.</title>
        <authorList>
            <consortium name="The Broad Institute Genome Sequencing Platform"/>
            <person name="Cuomo C."/>
            <person name="Didier E."/>
            <person name="Bowers L."/>
            <person name="Young S.K."/>
            <person name="Zeng Q."/>
            <person name="Gargeya S."/>
            <person name="Fitzgerald M."/>
            <person name="Haas B."/>
            <person name="Abouelleil A."/>
            <person name="Alvarado L."/>
            <person name="Arachchi H.M."/>
            <person name="Berlin A."/>
            <person name="Chapman S.B."/>
            <person name="Gearin G."/>
            <person name="Goldberg J."/>
            <person name="Griggs A."/>
            <person name="Gujja S."/>
            <person name="Hansen M."/>
            <person name="Heiman D."/>
            <person name="Howarth C."/>
            <person name="Larimer J."/>
            <person name="Lui A."/>
            <person name="MacDonald P.J.P."/>
            <person name="McCowen C."/>
            <person name="Montmayeur A."/>
            <person name="Murphy C."/>
            <person name="Neiman D."/>
            <person name="Pearson M."/>
            <person name="Priest M."/>
            <person name="Roberts A."/>
            <person name="Saif S."/>
            <person name="Shea T."/>
            <person name="Sisk P."/>
            <person name="Stolte C."/>
            <person name="Sykes S."/>
            <person name="Wortman J."/>
            <person name="Nusbaum C."/>
            <person name="Birren B."/>
        </authorList>
    </citation>
    <scope>NUCLEOTIDE SEQUENCE [LARGE SCALE GENOMIC DNA]</scope>
    <source>
        <strain evidence="8">ATCC 50505</strain>
    </source>
</reference>
<dbReference type="GeneID" id="19882038"/>
<dbReference type="PANTHER" id="PTHR12936">
    <property type="entry name" value="ANAPHASE-PROMOTING COMPLEX 10"/>
    <property type="match status" value="1"/>
</dbReference>
<comment type="similarity">
    <text evidence="1">Belongs to the APC10 family.</text>
</comment>
<dbReference type="InParanoid" id="L2GM44"/>
<dbReference type="HOGENOM" id="CLU_039415_3_1_1"/>
<dbReference type="GO" id="GO:0031145">
    <property type="term" value="P:anaphase-promoting complex-dependent catabolic process"/>
    <property type="evidence" value="ECO:0007669"/>
    <property type="project" value="InterPro"/>
</dbReference>
<keyword evidence="2" id="KW-0132">Cell division</keyword>
<evidence type="ECO:0000256" key="2">
    <source>
        <dbReference type="ARBA" id="ARBA00022618"/>
    </source>
</evidence>
<feature type="domain" description="DOC" evidence="6">
    <location>
        <begin position="1"/>
        <end position="131"/>
    </location>
</feature>
<keyword evidence="8" id="KW-1185">Reference proteome</keyword>
<accession>L2GM44</accession>
<proteinExistence type="inferred from homology"/>
<evidence type="ECO:0000259" key="6">
    <source>
        <dbReference type="PROSITE" id="PS51284"/>
    </source>
</evidence>
<organism evidence="7 8">
    <name type="scientific">Vittaforma corneae (strain ATCC 50505)</name>
    <name type="common">Microsporidian parasite</name>
    <name type="synonym">Nosema corneum</name>
    <dbReference type="NCBI Taxonomy" id="993615"/>
    <lineage>
        <taxon>Eukaryota</taxon>
        <taxon>Fungi</taxon>
        <taxon>Fungi incertae sedis</taxon>
        <taxon>Microsporidia</taxon>
        <taxon>Nosematidae</taxon>
        <taxon>Vittaforma</taxon>
    </lineage>
</organism>
<dbReference type="RefSeq" id="XP_007604773.1">
    <property type="nucleotide sequence ID" value="XM_007604711.1"/>
</dbReference>
<dbReference type="InterPro" id="IPR004939">
    <property type="entry name" value="APC_su10/DOC_dom"/>
</dbReference>
<dbReference type="GO" id="GO:0051301">
    <property type="term" value="P:cell division"/>
    <property type="evidence" value="ECO:0007669"/>
    <property type="project" value="UniProtKB-KW"/>
</dbReference>
<evidence type="ECO:0000256" key="4">
    <source>
        <dbReference type="ARBA" id="ARBA00022786"/>
    </source>
</evidence>
<gene>
    <name evidence="7" type="ORF">VICG_01327</name>
</gene>
<dbReference type="PROSITE" id="PS51284">
    <property type="entry name" value="DOC"/>
    <property type="match status" value="1"/>
</dbReference>